<name>A0ABW3ZFU3_9RHOB</name>
<dbReference type="GO" id="GO:0043818">
    <property type="term" value="F:precorrin-3B synthase activity"/>
    <property type="evidence" value="ECO:0007669"/>
    <property type="project" value="UniProtKB-EC"/>
</dbReference>
<keyword evidence="3" id="KW-0479">Metal-binding</keyword>
<dbReference type="Gene3D" id="3.90.480.20">
    <property type="match status" value="1"/>
</dbReference>
<proteinExistence type="predicted"/>
<reference evidence="9" key="1">
    <citation type="journal article" date="2019" name="Int. J. Syst. Evol. Microbiol.">
        <title>The Global Catalogue of Microorganisms (GCM) 10K type strain sequencing project: providing services to taxonomists for standard genome sequencing and annotation.</title>
        <authorList>
            <consortium name="The Broad Institute Genomics Platform"/>
            <consortium name="The Broad Institute Genome Sequencing Center for Infectious Disease"/>
            <person name="Wu L."/>
            <person name="Ma J."/>
        </authorList>
    </citation>
    <scope>NUCLEOTIDE SEQUENCE [LARGE SCALE GENOMIC DNA]</scope>
    <source>
        <strain evidence="9">CCUG 62953</strain>
    </source>
</reference>
<dbReference type="Proteomes" id="UP001597135">
    <property type="component" value="Unassembled WGS sequence"/>
</dbReference>
<feature type="domain" description="Nitrite/Sulfite reductase ferredoxin-like" evidence="7">
    <location>
        <begin position="16"/>
        <end position="81"/>
    </location>
</feature>
<gene>
    <name evidence="8" type="primary">cobG</name>
    <name evidence="8" type="ORF">ACFQ4E_06545</name>
</gene>
<accession>A0ABW3ZFU3</accession>
<evidence type="ECO:0000259" key="7">
    <source>
        <dbReference type="Pfam" id="PF03460"/>
    </source>
</evidence>
<dbReference type="RefSeq" id="WP_386802135.1">
    <property type="nucleotide sequence ID" value="NZ_JBHTMU010000008.1"/>
</dbReference>
<dbReference type="EC" id="1.14.13.83" evidence="8"/>
<keyword evidence="6" id="KW-0411">Iron-sulfur</keyword>
<dbReference type="InterPro" id="IPR051329">
    <property type="entry name" value="NIR_SIR_4Fe-4S"/>
</dbReference>
<dbReference type="EMBL" id="JBHTMU010000008">
    <property type="protein sequence ID" value="MFD1342071.1"/>
    <property type="molecule type" value="Genomic_DNA"/>
</dbReference>
<protein>
    <submittedName>
        <fullName evidence="8">Precorrin-3B synthase</fullName>
        <ecNumber evidence="8">1.14.13.83</ecNumber>
    </submittedName>
</protein>
<keyword evidence="2" id="KW-0349">Heme</keyword>
<dbReference type="InterPro" id="IPR006066">
    <property type="entry name" value="NO2/SO3_Rdtase_FeS/sirohaem_BS"/>
</dbReference>
<dbReference type="InterPro" id="IPR012798">
    <property type="entry name" value="Cbl_synth_CobG-like"/>
</dbReference>
<keyword evidence="1" id="KW-0004">4Fe-4S</keyword>
<evidence type="ECO:0000256" key="4">
    <source>
        <dbReference type="ARBA" id="ARBA00023002"/>
    </source>
</evidence>
<dbReference type="PROSITE" id="PS00365">
    <property type="entry name" value="NIR_SIR"/>
    <property type="match status" value="1"/>
</dbReference>
<keyword evidence="9" id="KW-1185">Reference proteome</keyword>
<dbReference type="PANTHER" id="PTHR32439">
    <property type="entry name" value="FERREDOXIN--NITRITE REDUCTASE, CHLOROPLASTIC"/>
    <property type="match status" value="1"/>
</dbReference>
<dbReference type="SUPFAM" id="SSF56014">
    <property type="entry name" value="Nitrite and sulphite reductase 4Fe-4S domain-like"/>
    <property type="match status" value="1"/>
</dbReference>
<dbReference type="Pfam" id="PF03460">
    <property type="entry name" value="NIR_SIR_ferr"/>
    <property type="match status" value="1"/>
</dbReference>
<comment type="caution">
    <text evidence="8">The sequence shown here is derived from an EMBL/GenBank/DDBJ whole genome shotgun (WGS) entry which is preliminary data.</text>
</comment>
<keyword evidence="5" id="KW-0408">Iron</keyword>
<evidence type="ECO:0000256" key="5">
    <source>
        <dbReference type="ARBA" id="ARBA00023004"/>
    </source>
</evidence>
<dbReference type="SUPFAM" id="SSF55124">
    <property type="entry name" value="Nitrite/Sulfite reductase N-terminal domain-like"/>
    <property type="match status" value="1"/>
</dbReference>
<dbReference type="Gene3D" id="3.30.413.10">
    <property type="entry name" value="Sulfite Reductase Hemoprotein, domain 1"/>
    <property type="match status" value="1"/>
</dbReference>
<evidence type="ECO:0000313" key="8">
    <source>
        <dbReference type="EMBL" id="MFD1342071.1"/>
    </source>
</evidence>
<dbReference type="PANTHER" id="PTHR32439:SF9">
    <property type="entry name" value="BLR3264 PROTEIN"/>
    <property type="match status" value="1"/>
</dbReference>
<organism evidence="8 9">
    <name type="scientific">Litorisediminicola beolgyonensis</name>
    <dbReference type="NCBI Taxonomy" id="1173614"/>
    <lineage>
        <taxon>Bacteria</taxon>
        <taxon>Pseudomonadati</taxon>
        <taxon>Pseudomonadota</taxon>
        <taxon>Alphaproteobacteria</taxon>
        <taxon>Rhodobacterales</taxon>
        <taxon>Paracoccaceae</taxon>
        <taxon>Litorisediminicola</taxon>
    </lineage>
</organism>
<dbReference type="InterPro" id="IPR045854">
    <property type="entry name" value="NO2/SO3_Rdtase_4Fe4S_sf"/>
</dbReference>
<evidence type="ECO:0000256" key="6">
    <source>
        <dbReference type="ARBA" id="ARBA00023014"/>
    </source>
</evidence>
<dbReference type="InterPro" id="IPR036136">
    <property type="entry name" value="Nit/Sulf_reduc_fer-like_dom_sf"/>
</dbReference>
<evidence type="ECO:0000256" key="2">
    <source>
        <dbReference type="ARBA" id="ARBA00022617"/>
    </source>
</evidence>
<evidence type="ECO:0000313" key="9">
    <source>
        <dbReference type="Proteomes" id="UP001597135"/>
    </source>
</evidence>
<sequence>MSAPLVRGWCPGALRPMRAEDGLVVRVRPRLTRLSAAQAQGLAALAERYGAGVIEVTSRASLQLRGVSEGDHAALVSELQSLGLADTDAAREARCAVLVAPCRDAEAEALAAALDAGLAAAVDLELPSKFGFVVDCGATRQLADVSGDIRLERSLEGLILRADGSPTGLPVAPDDAVEAALELARWFVMSGGVGADGRGRMAAHLVRVALPEALSGHALPVEKVAPMHPGRTSEGMTVAAGFGLFPATSVAKLAEQTDALIPTPWRSFFLPGAPELALDPDLITDPRDPLLRLHGCTGAPACPQAEAETRSIARQLARDLPDGVTLHVSGCAKGCAHPGPADLTLTGRDGRFDLIRAGRASDPPERRGLAPDQLHRMFQNAP</sequence>
<dbReference type="NCBIfam" id="TIGR02435">
    <property type="entry name" value="CobG"/>
    <property type="match status" value="1"/>
</dbReference>
<dbReference type="InterPro" id="IPR005117">
    <property type="entry name" value="NiRdtase/SiRdtase_haem-b_fer"/>
</dbReference>
<evidence type="ECO:0000256" key="3">
    <source>
        <dbReference type="ARBA" id="ARBA00022723"/>
    </source>
</evidence>
<keyword evidence="4 8" id="KW-0560">Oxidoreductase</keyword>
<evidence type="ECO:0000256" key="1">
    <source>
        <dbReference type="ARBA" id="ARBA00022485"/>
    </source>
</evidence>